<dbReference type="Gene3D" id="1.10.4200.10">
    <property type="entry name" value="Triphosphoribosyl-dephospho-CoA protein"/>
    <property type="match status" value="1"/>
</dbReference>
<proteinExistence type="predicted"/>
<dbReference type="OrthoDB" id="85890at2157"/>
<dbReference type="KEGG" id="mten:GWK48_06100"/>
<sequence>MASILESSIPKPGNASPLQDIETVTLRDIIVSALRLKDSYYNVCLRGYERRLPIMDRLSEVTDRSFSLLGTALLLFPIAYSSTFSTDVEQLIHNASLVSVMLTSEDWKWFREALTKLNLSYLGRTDRMDYRNASVSMGEILRWSAVYDEIAKEIVAGYPLSKEVYNIIRENPCGSFSSNVKWAFIYVLSKQPDGLISRKWGHSIAIKISQMASKIPPCPQETELQIFNDFLRSRKINPGSTADIIAAGIALHEIGELFDNDIRPPLPRGCDRTT</sequence>
<gene>
    <name evidence="1" type="ORF">GWK48_06100</name>
</gene>
<dbReference type="Pfam" id="PF01874">
    <property type="entry name" value="CitG"/>
    <property type="match status" value="1"/>
</dbReference>
<dbReference type="PANTHER" id="PTHR42280:SF1">
    <property type="entry name" value="CITG FAMILY PROTEIN"/>
    <property type="match status" value="1"/>
</dbReference>
<dbReference type="AlphaFoldDB" id="A0A6N0P0W6"/>
<dbReference type="PANTHER" id="PTHR42280">
    <property type="entry name" value="CITG FAMILY PROTEIN"/>
    <property type="match status" value="1"/>
</dbReference>
<keyword evidence="2" id="KW-1185">Reference proteome</keyword>
<dbReference type="GO" id="GO:0046917">
    <property type="term" value="F:triphosphoribosyl-dephospho-CoA synthase activity"/>
    <property type="evidence" value="ECO:0007669"/>
    <property type="project" value="InterPro"/>
</dbReference>
<evidence type="ECO:0000313" key="1">
    <source>
        <dbReference type="EMBL" id="QKR01031.1"/>
    </source>
</evidence>
<dbReference type="InterPro" id="IPR002736">
    <property type="entry name" value="CitG"/>
</dbReference>
<organism evidence="1 2">
    <name type="scientific">Metallosphaera tengchongensis</name>
    <dbReference type="NCBI Taxonomy" id="1532350"/>
    <lineage>
        <taxon>Archaea</taxon>
        <taxon>Thermoproteota</taxon>
        <taxon>Thermoprotei</taxon>
        <taxon>Sulfolobales</taxon>
        <taxon>Sulfolobaceae</taxon>
        <taxon>Metallosphaera</taxon>
    </lineage>
</organism>
<dbReference type="Proteomes" id="UP000509301">
    <property type="component" value="Chromosome"/>
</dbReference>
<reference evidence="1 2" key="1">
    <citation type="submission" date="2020-02" db="EMBL/GenBank/DDBJ databases">
        <title>Comparative genome analysis reveals the metabolism and evolution of the thermophilic archaeal genus Metallosphaera.</title>
        <authorList>
            <person name="Jiang C."/>
        </authorList>
    </citation>
    <scope>NUCLEOTIDE SEQUENCE [LARGE SCALE GENOMIC DNA]</scope>
    <source>
        <strain evidence="1 2">Ric-A</strain>
    </source>
</reference>
<name>A0A6N0P0W6_9CREN</name>
<accession>A0A6N0P0W6</accession>
<dbReference type="GO" id="GO:0005524">
    <property type="term" value="F:ATP binding"/>
    <property type="evidence" value="ECO:0007669"/>
    <property type="project" value="InterPro"/>
</dbReference>
<evidence type="ECO:0000313" key="2">
    <source>
        <dbReference type="Proteomes" id="UP000509301"/>
    </source>
</evidence>
<protein>
    <submittedName>
        <fullName evidence="1">Triphosphoribosyl-dephospho-CoA synthase</fullName>
    </submittedName>
</protein>
<dbReference type="EMBL" id="CP049074">
    <property type="protein sequence ID" value="QKR01031.1"/>
    <property type="molecule type" value="Genomic_DNA"/>
</dbReference>